<dbReference type="EMBL" id="CP019602">
    <property type="protein sequence ID" value="ARU15007.1"/>
    <property type="molecule type" value="Genomic_DNA"/>
</dbReference>
<dbReference type="Pfam" id="PF00144">
    <property type="entry name" value="Beta-lactamase"/>
    <property type="match status" value="1"/>
</dbReference>
<dbReference type="InterPro" id="IPR050789">
    <property type="entry name" value="Diverse_Enzym_Activities"/>
</dbReference>
<accession>A0A1Z1F8F8</accession>
<dbReference type="SUPFAM" id="SSF56601">
    <property type="entry name" value="beta-lactamase/transpeptidase-like"/>
    <property type="match status" value="1"/>
</dbReference>
<protein>
    <recommendedName>
        <fullName evidence="1">Beta-lactamase-related domain-containing protein</fullName>
    </recommendedName>
</protein>
<proteinExistence type="predicted"/>
<dbReference type="PANTHER" id="PTHR43283:SF14">
    <property type="entry name" value="BLL8153 PROTEIN"/>
    <property type="match status" value="1"/>
</dbReference>
<feature type="domain" description="Beta-lactamase-related" evidence="1">
    <location>
        <begin position="66"/>
        <end position="385"/>
    </location>
</feature>
<reference evidence="2 3" key="1">
    <citation type="submission" date="2017-01" db="EMBL/GenBank/DDBJ databases">
        <title>Complete genome sequence of esterase-producing bacterium Croceicoccus marinus E4A9.</title>
        <authorList>
            <person name="Wu Y.-H."/>
            <person name="Cheng H."/>
            <person name="Xu L."/>
            <person name="Huo Y.-Y."/>
            <person name="Wang C.-S."/>
            <person name="Xu X.-W."/>
        </authorList>
    </citation>
    <scope>NUCLEOTIDE SEQUENCE [LARGE SCALE GENOMIC DNA]</scope>
    <source>
        <strain evidence="2 3">E4A9</strain>
    </source>
</reference>
<evidence type="ECO:0000259" key="1">
    <source>
        <dbReference type="Pfam" id="PF00144"/>
    </source>
</evidence>
<sequence>MPKAEDQLRWTAGQKLVGHRNMHLLFPSGIVEAGQNPYPLTTGEALTPEYSFDGGVHSLDDYFERTGAVALLVLKDDRIVLERYTRGDTAQTVSASRSMAKSVTSTLLGAAIARGDIASIDDTVATYVPELADTRYGPVTLRQLVTMSSGVHYYENPADPNSDLTDLQGCFGSHKGCLLEFLHKIGTRPQNPEVGPGTSFHYSTADAVLNGIVVEHATGMSLPRFLSEAIWQRFGMEDAAYWNMETTDGSGFGGSGFGATLRDYGRLGLFLLHQGRLRDGTSALPHGWLAQATTPTGPSIAAGRPYGFAWWLPKGSVANSPQIGIGVDEKSGSAPMTGQATAYYGMGSAGQVLLINPAERVVIVKWAAWPDEDRERNGREDAALFAAIVNSLHR</sequence>
<dbReference type="KEGG" id="cman:A9D14_00980"/>
<dbReference type="Proteomes" id="UP000195807">
    <property type="component" value="Chromosome"/>
</dbReference>
<gene>
    <name evidence="2" type="ORF">A9D14_00980</name>
</gene>
<evidence type="ECO:0000313" key="2">
    <source>
        <dbReference type="EMBL" id="ARU15007.1"/>
    </source>
</evidence>
<evidence type="ECO:0000313" key="3">
    <source>
        <dbReference type="Proteomes" id="UP000195807"/>
    </source>
</evidence>
<dbReference type="InterPro" id="IPR001466">
    <property type="entry name" value="Beta-lactam-related"/>
</dbReference>
<keyword evidence="3" id="KW-1185">Reference proteome</keyword>
<dbReference type="Gene3D" id="3.40.710.10">
    <property type="entry name" value="DD-peptidase/beta-lactamase superfamily"/>
    <property type="match status" value="1"/>
</dbReference>
<organism evidence="2 3">
    <name type="scientific">Croceicoccus marinus</name>
    <dbReference type="NCBI Taxonomy" id="450378"/>
    <lineage>
        <taxon>Bacteria</taxon>
        <taxon>Pseudomonadati</taxon>
        <taxon>Pseudomonadota</taxon>
        <taxon>Alphaproteobacteria</taxon>
        <taxon>Sphingomonadales</taxon>
        <taxon>Erythrobacteraceae</taxon>
        <taxon>Croceicoccus</taxon>
    </lineage>
</organism>
<dbReference type="PANTHER" id="PTHR43283">
    <property type="entry name" value="BETA-LACTAMASE-RELATED"/>
    <property type="match status" value="1"/>
</dbReference>
<name>A0A1Z1F8F8_9SPHN</name>
<dbReference type="STRING" id="450378.GCA_001661675_00196"/>
<dbReference type="InterPro" id="IPR012338">
    <property type="entry name" value="Beta-lactam/transpept-like"/>
</dbReference>
<dbReference type="AlphaFoldDB" id="A0A1Z1F8F8"/>